<dbReference type="Proteomes" id="UP000540519">
    <property type="component" value="Unassembled WGS sequence"/>
</dbReference>
<organism evidence="2 3">
    <name type="scientific">Zobellia amurskyensis</name>
    <dbReference type="NCBI Taxonomy" id="248905"/>
    <lineage>
        <taxon>Bacteria</taxon>
        <taxon>Pseudomonadati</taxon>
        <taxon>Bacteroidota</taxon>
        <taxon>Flavobacteriia</taxon>
        <taxon>Flavobacteriales</taxon>
        <taxon>Flavobacteriaceae</taxon>
        <taxon>Zobellia</taxon>
    </lineage>
</organism>
<dbReference type="OrthoDB" id="9803982at2"/>
<dbReference type="RefSeq" id="WP_038233847.1">
    <property type="nucleotide sequence ID" value="NZ_RCNR01000012.1"/>
</dbReference>
<keyword evidence="1" id="KW-0802">TPR repeat</keyword>
<dbReference type="PANTHER" id="PTHR12558:SF13">
    <property type="entry name" value="CELL DIVISION CYCLE PROTEIN 27 HOMOLOG"/>
    <property type="match status" value="1"/>
</dbReference>
<evidence type="ECO:0000313" key="3">
    <source>
        <dbReference type="Proteomes" id="UP000540519"/>
    </source>
</evidence>
<feature type="repeat" description="TPR" evidence="1">
    <location>
        <begin position="302"/>
        <end position="335"/>
    </location>
</feature>
<gene>
    <name evidence="2" type="ORF">D9O36_08480</name>
</gene>
<dbReference type="Pfam" id="PF13432">
    <property type="entry name" value="TPR_16"/>
    <property type="match status" value="1"/>
</dbReference>
<dbReference type="PANTHER" id="PTHR12558">
    <property type="entry name" value="CELL DIVISION CYCLE 16,23,27"/>
    <property type="match status" value="1"/>
</dbReference>
<feature type="repeat" description="TPR" evidence="1">
    <location>
        <begin position="98"/>
        <end position="131"/>
    </location>
</feature>
<protein>
    <submittedName>
        <fullName evidence="2">Tetratricopeptide repeat protein</fullName>
    </submittedName>
</protein>
<sequence length="466" mass="54472">MALESNERPNKPIAKFESMLKTDDIYFFDAEDFEDIIHHYLNNGKIALAKKAIKIGLQQHPDSIELKLLNIEVLVFENQLDIAEQYLDELQILDGTNEEIFIQRANIYSKKDNHEAAVALLNKALNLTDNSFDIHSLLGMEYLFMDDFKLAKESFMRCVTFDEQDYSSLYNVIYCFEFLEDHDGAIVYLNDYLERNPYCEVAWHQLGKQYMFKKMYSEALAAYDFAIISDDTFIGAYFEKGKVLEKMGKYNEAIENYEATIKMEDPTSHAYLRIGKCHEKLQNDDMAKYYYYHTVHEDPLLDKGWLAITDFYFRRKNYDKALHYVNKALNIDGENPLYWKKCAYINAALKKYDQADFAFKQAVDLGNYELKTWLNWADVVLNNEDATSALQILVQGQQFYPESAELKYKEAGFHLANNDMINGRISLMDALKLDIQKLPLFFNEFPQYTKSDWVLKAIEKAEKSSK</sequence>
<evidence type="ECO:0000256" key="1">
    <source>
        <dbReference type="PROSITE-ProRule" id="PRU00339"/>
    </source>
</evidence>
<proteinExistence type="predicted"/>
<keyword evidence="3" id="KW-1185">Reference proteome</keyword>
<accession>A0A7X2ZT11</accession>
<comment type="caution">
    <text evidence="2">The sequence shown here is derived from an EMBL/GenBank/DDBJ whole genome shotgun (WGS) entry which is preliminary data.</text>
</comment>
<feature type="repeat" description="TPR" evidence="1">
    <location>
        <begin position="234"/>
        <end position="267"/>
    </location>
</feature>
<dbReference type="SMART" id="SM00028">
    <property type="entry name" value="TPR"/>
    <property type="match status" value="9"/>
</dbReference>
<evidence type="ECO:0000313" key="2">
    <source>
        <dbReference type="EMBL" id="MUH35873.1"/>
    </source>
</evidence>
<name>A0A7X2ZT11_9FLAO</name>
<dbReference type="SUPFAM" id="SSF48452">
    <property type="entry name" value="TPR-like"/>
    <property type="match status" value="1"/>
</dbReference>
<dbReference type="InterPro" id="IPR019734">
    <property type="entry name" value="TPR_rpt"/>
</dbReference>
<dbReference type="AlphaFoldDB" id="A0A7X2ZT11"/>
<dbReference type="EMBL" id="RCNR01000012">
    <property type="protein sequence ID" value="MUH35873.1"/>
    <property type="molecule type" value="Genomic_DNA"/>
</dbReference>
<dbReference type="PROSITE" id="PS50005">
    <property type="entry name" value="TPR"/>
    <property type="match status" value="3"/>
</dbReference>
<reference evidence="2 3" key="1">
    <citation type="journal article" date="2019" name="Mar. Drugs">
        <title>Comparative Genomics and CAZyme Genome Repertoires of Marine Zobellia amurskyensis KMM 3526(T) and Zobellia laminariae KMM 3676(T).</title>
        <authorList>
            <person name="Chernysheva N."/>
            <person name="Bystritskaya E."/>
            <person name="Stenkova A."/>
            <person name="Golovkin I."/>
            <person name="Nedashkovskaya O."/>
            <person name="Isaeva M."/>
        </authorList>
    </citation>
    <scope>NUCLEOTIDE SEQUENCE [LARGE SCALE GENOMIC DNA]</scope>
    <source>
        <strain evidence="2 3">KMM 3526</strain>
    </source>
</reference>
<dbReference type="Pfam" id="PF13181">
    <property type="entry name" value="TPR_8"/>
    <property type="match status" value="2"/>
</dbReference>
<dbReference type="InterPro" id="IPR011990">
    <property type="entry name" value="TPR-like_helical_dom_sf"/>
</dbReference>
<dbReference type="Gene3D" id="1.25.40.10">
    <property type="entry name" value="Tetratricopeptide repeat domain"/>
    <property type="match status" value="3"/>
</dbReference>